<dbReference type="InterPro" id="IPR036884">
    <property type="entry name" value="2Fe-2S-bd_dom_sf"/>
</dbReference>
<keyword evidence="5" id="KW-1185">Reference proteome</keyword>
<protein>
    <submittedName>
        <fullName evidence="4">2Fe-2S iron-sulfur cluster-binding domain protein</fullName>
    </submittedName>
</protein>
<dbReference type="FunFam" id="1.10.150.120:FF:000008">
    <property type="entry name" value="Probable aldehyde oxidase gad-3"/>
    <property type="match status" value="1"/>
</dbReference>
<dbReference type="OrthoDB" id="8300278at2759"/>
<evidence type="ECO:0000256" key="1">
    <source>
        <dbReference type="ARBA" id="ARBA00022630"/>
    </source>
</evidence>
<dbReference type="InterPro" id="IPR016169">
    <property type="entry name" value="FAD-bd_PCMH_sub2"/>
</dbReference>
<dbReference type="SUPFAM" id="SSF47741">
    <property type="entry name" value="CO dehydrogenase ISP C-domain like"/>
    <property type="match status" value="1"/>
</dbReference>
<feature type="domain" description="FAD-binding PCMH-type" evidence="3">
    <location>
        <begin position="143"/>
        <end position="321"/>
    </location>
</feature>
<dbReference type="InterPro" id="IPR016208">
    <property type="entry name" value="Ald_Oxase/xanthine_DH-like"/>
</dbReference>
<dbReference type="InterPro" id="IPR016166">
    <property type="entry name" value="FAD-bd_PCMH"/>
</dbReference>
<dbReference type="GO" id="GO:0016491">
    <property type="term" value="F:oxidoreductase activity"/>
    <property type="evidence" value="ECO:0007669"/>
    <property type="project" value="InterPro"/>
</dbReference>
<name>A0A0B1TJY8_OESDE</name>
<dbReference type="PROSITE" id="PS51387">
    <property type="entry name" value="FAD_PCMH"/>
    <property type="match status" value="1"/>
</dbReference>
<dbReference type="GO" id="GO:0005506">
    <property type="term" value="F:iron ion binding"/>
    <property type="evidence" value="ECO:0007669"/>
    <property type="project" value="InterPro"/>
</dbReference>
<dbReference type="Pfam" id="PF00941">
    <property type="entry name" value="FAD_binding_5"/>
    <property type="match status" value="1"/>
</dbReference>
<organism evidence="4 5">
    <name type="scientific">Oesophagostomum dentatum</name>
    <name type="common">Nodular worm</name>
    <dbReference type="NCBI Taxonomy" id="61180"/>
    <lineage>
        <taxon>Eukaryota</taxon>
        <taxon>Metazoa</taxon>
        <taxon>Ecdysozoa</taxon>
        <taxon>Nematoda</taxon>
        <taxon>Chromadorea</taxon>
        <taxon>Rhabditida</taxon>
        <taxon>Rhabditina</taxon>
        <taxon>Rhabditomorpha</taxon>
        <taxon>Strongyloidea</taxon>
        <taxon>Strongylidae</taxon>
        <taxon>Oesophagostomum</taxon>
    </lineage>
</organism>
<dbReference type="AlphaFoldDB" id="A0A0B1TJY8"/>
<evidence type="ECO:0000313" key="4">
    <source>
        <dbReference type="EMBL" id="KHJ97559.1"/>
    </source>
</evidence>
<dbReference type="Gene3D" id="3.30.465.10">
    <property type="match status" value="1"/>
</dbReference>
<dbReference type="Pfam" id="PF01799">
    <property type="entry name" value="Fer2_2"/>
    <property type="match status" value="1"/>
</dbReference>
<dbReference type="Gene3D" id="1.10.150.120">
    <property type="entry name" value="[2Fe-2S]-binding domain"/>
    <property type="match status" value="1"/>
</dbReference>
<dbReference type="PANTHER" id="PTHR45444">
    <property type="entry name" value="XANTHINE DEHYDROGENASE"/>
    <property type="match status" value="1"/>
</dbReference>
<dbReference type="EMBL" id="KN549436">
    <property type="protein sequence ID" value="KHJ97559.1"/>
    <property type="molecule type" value="Genomic_DNA"/>
</dbReference>
<dbReference type="InterPro" id="IPR036318">
    <property type="entry name" value="FAD-bd_PCMH-like_sf"/>
</dbReference>
<evidence type="ECO:0000259" key="3">
    <source>
        <dbReference type="PROSITE" id="PS51387"/>
    </source>
</evidence>
<gene>
    <name evidence="4" type="ORF">OESDEN_02461</name>
</gene>
<dbReference type="InterPro" id="IPR002346">
    <property type="entry name" value="Mopterin_DH_FAD-bd"/>
</dbReference>
<keyword evidence="1" id="KW-0285">Flavoprotein</keyword>
<proteinExistence type="predicted"/>
<dbReference type="GO" id="GO:0071949">
    <property type="term" value="F:FAD binding"/>
    <property type="evidence" value="ECO:0007669"/>
    <property type="project" value="InterPro"/>
</dbReference>
<evidence type="ECO:0000256" key="2">
    <source>
        <dbReference type="ARBA" id="ARBA00022827"/>
    </source>
</evidence>
<dbReference type="InterPro" id="IPR002888">
    <property type="entry name" value="2Fe-2S-bd"/>
</dbReference>
<dbReference type="SUPFAM" id="SSF56176">
    <property type="entry name" value="FAD-binding/transporter-associated domain-like"/>
    <property type="match status" value="1"/>
</dbReference>
<evidence type="ECO:0000313" key="5">
    <source>
        <dbReference type="Proteomes" id="UP000053660"/>
    </source>
</evidence>
<sequence length="379" mass="42084">MAHQRLVLTVEGIGNTKKLHPVQERIARGHGTQCGFCSPGFVMSAYSLLRNNPTPSVREINQAIKGNLCRCTGYRPIVEALQSFSKEGCCNGNAKECPCKEKENGMSREKLLTFDDFPKFDETQEIVFPPLFIMESQNSDVILKGSRVELYAPSDFQKFEHYLDANSDARIISSGLITRYITSQSIDCSRKKWISTHRLGTLDHVLAFDKELSIGANLTISDFVQAVEEHCDPEISKPIRRLFDKYSSQQVMNLASWVGGLFSGSTDITSLFLALDPSLTVRDTKGVHEIRHVSELVDENGRASLGSSQFVVGLTFPRSEEGLRLFTFKQGARPGPDSTVVNCVAALHVHDKVNSARVAFSFGSRAVLSEKLSERLCNK</sequence>
<dbReference type="Proteomes" id="UP000053660">
    <property type="component" value="Unassembled WGS sequence"/>
</dbReference>
<dbReference type="PANTHER" id="PTHR45444:SF3">
    <property type="entry name" value="XANTHINE DEHYDROGENASE"/>
    <property type="match status" value="1"/>
</dbReference>
<accession>A0A0B1TJY8</accession>
<reference evidence="4 5" key="1">
    <citation type="submission" date="2014-03" db="EMBL/GenBank/DDBJ databases">
        <title>Draft genome of the hookworm Oesophagostomum dentatum.</title>
        <authorList>
            <person name="Mitreva M."/>
        </authorList>
    </citation>
    <scope>NUCLEOTIDE SEQUENCE [LARGE SCALE GENOMIC DNA]</scope>
    <source>
        <strain evidence="4 5">OD-Hann</strain>
    </source>
</reference>
<keyword evidence="2" id="KW-0274">FAD</keyword>